<dbReference type="Gene3D" id="2.10.110.10">
    <property type="entry name" value="Cysteine Rich Protein"/>
    <property type="match status" value="1"/>
</dbReference>
<feature type="compositionally biased region" description="Low complexity" evidence="5">
    <location>
        <begin position="249"/>
        <end position="260"/>
    </location>
</feature>
<organism evidence="7 8">
    <name type="scientific">Cyanistes caeruleus</name>
    <name type="common">Eurasian blue tit</name>
    <name type="synonym">Parus caeruleus</name>
    <dbReference type="NCBI Taxonomy" id="156563"/>
    <lineage>
        <taxon>Eukaryota</taxon>
        <taxon>Metazoa</taxon>
        <taxon>Chordata</taxon>
        <taxon>Craniata</taxon>
        <taxon>Vertebrata</taxon>
        <taxon>Euteleostomi</taxon>
        <taxon>Archelosauria</taxon>
        <taxon>Archosauria</taxon>
        <taxon>Dinosauria</taxon>
        <taxon>Saurischia</taxon>
        <taxon>Theropoda</taxon>
        <taxon>Coelurosauria</taxon>
        <taxon>Aves</taxon>
        <taxon>Neognathae</taxon>
        <taxon>Neoaves</taxon>
        <taxon>Telluraves</taxon>
        <taxon>Australaves</taxon>
        <taxon>Passeriformes</taxon>
        <taxon>Paridae</taxon>
        <taxon>Cyanistes</taxon>
    </lineage>
</organism>
<dbReference type="Proteomes" id="UP000694410">
    <property type="component" value="Unplaced"/>
</dbReference>
<feature type="compositionally biased region" description="Polar residues" evidence="5">
    <location>
        <begin position="262"/>
        <end position="282"/>
    </location>
</feature>
<evidence type="ECO:0000256" key="1">
    <source>
        <dbReference type="ARBA" id="ARBA00022723"/>
    </source>
</evidence>
<name>A0A8C0VCI1_CYACU</name>
<accession>A0A8C0VCI1</accession>
<evidence type="ECO:0000256" key="3">
    <source>
        <dbReference type="ARBA" id="ARBA00023038"/>
    </source>
</evidence>
<keyword evidence="1 4" id="KW-0479">Metal-binding</keyword>
<evidence type="ECO:0000256" key="4">
    <source>
        <dbReference type="PROSITE-ProRule" id="PRU00125"/>
    </source>
</evidence>
<proteinExistence type="predicted"/>
<feature type="region of interest" description="Disordered" evidence="5">
    <location>
        <begin position="1"/>
        <end position="82"/>
    </location>
</feature>
<dbReference type="CDD" id="cd08368">
    <property type="entry name" value="LIM"/>
    <property type="match status" value="1"/>
</dbReference>
<keyword evidence="2 4" id="KW-0862">Zinc</keyword>
<dbReference type="PANTHER" id="PTHR15468:SF2">
    <property type="entry name" value="ZINC FINGER PROTEIN 185"/>
    <property type="match status" value="1"/>
</dbReference>
<evidence type="ECO:0000259" key="6">
    <source>
        <dbReference type="PROSITE" id="PS50023"/>
    </source>
</evidence>
<gene>
    <name evidence="7" type="primary">ZNF185</name>
</gene>
<dbReference type="GO" id="GO:0046872">
    <property type="term" value="F:metal ion binding"/>
    <property type="evidence" value="ECO:0007669"/>
    <property type="project" value="UniProtKB-KW"/>
</dbReference>
<evidence type="ECO:0000313" key="7">
    <source>
        <dbReference type="Ensembl" id="ENSCCEP00000021759.1"/>
    </source>
</evidence>
<feature type="compositionally biased region" description="Low complexity" evidence="5">
    <location>
        <begin position="97"/>
        <end position="107"/>
    </location>
</feature>
<feature type="compositionally biased region" description="Basic and acidic residues" evidence="5">
    <location>
        <begin position="32"/>
        <end position="51"/>
    </location>
</feature>
<feature type="compositionally biased region" description="Basic and acidic residues" evidence="5">
    <location>
        <begin position="539"/>
        <end position="551"/>
    </location>
</feature>
<dbReference type="CTD" id="7739"/>
<dbReference type="Ensembl" id="ENSCCET00000033082.1">
    <property type="protein sequence ID" value="ENSCCEP00000021759.1"/>
    <property type="gene ID" value="ENSCCEG00000019709.1"/>
</dbReference>
<feature type="region of interest" description="Disordered" evidence="5">
    <location>
        <begin position="95"/>
        <end position="660"/>
    </location>
</feature>
<dbReference type="InterPro" id="IPR001781">
    <property type="entry name" value="Znf_LIM"/>
</dbReference>
<feature type="compositionally biased region" description="Basic and acidic residues" evidence="5">
    <location>
        <begin position="385"/>
        <end position="400"/>
    </location>
</feature>
<dbReference type="InterPro" id="IPR052621">
    <property type="entry name" value="Cell_Prolif/Cornif_Regul"/>
</dbReference>
<evidence type="ECO:0000313" key="8">
    <source>
        <dbReference type="Proteomes" id="UP000694410"/>
    </source>
</evidence>
<feature type="domain" description="LIM zinc-binding" evidence="6">
    <location>
        <begin position="756"/>
        <end position="818"/>
    </location>
</feature>
<dbReference type="PROSITE" id="PS50023">
    <property type="entry name" value="LIM_DOMAIN_2"/>
    <property type="match status" value="1"/>
</dbReference>
<dbReference type="SMART" id="SM00132">
    <property type="entry name" value="LIM"/>
    <property type="match status" value="1"/>
</dbReference>
<dbReference type="AlphaFoldDB" id="A0A8C0VCI1"/>
<feature type="compositionally biased region" description="Basic and acidic residues" evidence="5">
    <location>
        <begin position="354"/>
        <end position="364"/>
    </location>
</feature>
<dbReference type="PROSITE" id="PS00478">
    <property type="entry name" value="LIM_DOMAIN_1"/>
    <property type="match status" value="1"/>
</dbReference>
<keyword evidence="3 4" id="KW-0440">LIM domain</keyword>
<feature type="compositionally biased region" description="Low complexity" evidence="5">
    <location>
        <begin position="221"/>
        <end position="232"/>
    </location>
</feature>
<dbReference type="PANTHER" id="PTHR15468">
    <property type="entry name" value="ZNF185"/>
    <property type="match status" value="1"/>
</dbReference>
<feature type="compositionally biased region" description="Basic and acidic residues" evidence="5">
    <location>
        <begin position="514"/>
        <end position="527"/>
    </location>
</feature>
<reference evidence="7" key="1">
    <citation type="submission" date="2025-08" db="UniProtKB">
        <authorList>
            <consortium name="Ensembl"/>
        </authorList>
    </citation>
    <scope>IDENTIFICATION</scope>
</reference>
<sequence>MMSLGVAKGGLIPPSDEDRRRIIRQMKVRTTLRGDKSWIQHHNSDSDEEKSSPLSGQAGGGSTAPKAAAPQQDRCSVPKAQPGYLIRGVFTRTIDKSSSVPDSSPSSQAQKNTALKGQSRSPSGYRMTTEDYKKLAPYNVRQKSMDADEEDAPFSPDEHKKRTEAANSVLRRSAGRERAYVLSAAKKSNGSPTQEFPALIAKRIEIEEEEGQQRRNPTVPAPSSFAPDSSSANGLRKTSPGSTWDEPKAAAAASPSSPKPGSRSQTSPSLSDTSGKISTSADVRNGDHRQALDGKFSLGTVSQHGDGDKVPKEKPERFPRDEGTPRATNGRFPEHTEANNGFYPPECSSASWDRAGDAPEKLLRPSEPSLGDTRSSLQSDVPFHPTERTPVHIEDTEYSFKRSVLGYEERSSSTNPEGPSYHQPYWDETRLLDSSILSERGQGAPGHDAPPEPPRLKDPTEPSRAGSELCSQDTAGSRDRDVGMSSCLQREETTAGRLSSDPAGSSVPAPEIPRGNESEPRRDRITLDYEGQTSASTDSPRESLGDWRHSEPTPGPAGRSEFSSQESVPGSQESQPPVSLFQDRQSFGGSVPSHRIPGYVDSQMFSTRSRPSPDPRGSAFPGSSSPRSSWYDGARGHGDFSPPAGRHESLPRDPTMSMSQRSHRVPFYMDSLNCNSTRLLSSSSERLCSSHHSSGYQPDSSTAGRGILFVKEYVNTGGFAASPRHGSLVDLSDLERSSYSHHSYLSSAPLHRSSEPLCSYCSREIRDCPKIIIEHLNIHCHEYCFRCGICHKAMGELLDKIFIHRDIVHCDKCYEKLF</sequence>
<reference evidence="7" key="2">
    <citation type="submission" date="2025-09" db="UniProtKB">
        <authorList>
            <consortium name="Ensembl"/>
        </authorList>
    </citation>
    <scope>IDENTIFICATION</scope>
</reference>
<feature type="compositionally biased region" description="Basic and acidic residues" evidence="5">
    <location>
        <begin position="305"/>
        <end position="324"/>
    </location>
</feature>
<evidence type="ECO:0000256" key="2">
    <source>
        <dbReference type="ARBA" id="ARBA00022833"/>
    </source>
</evidence>
<keyword evidence="8" id="KW-1185">Reference proteome</keyword>
<feature type="compositionally biased region" description="Polar residues" evidence="5">
    <location>
        <begin position="561"/>
        <end position="588"/>
    </location>
</feature>
<dbReference type="GeneID" id="111929262"/>
<dbReference type="RefSeq" id="XP_023782561.1">
    <property type="nucleotide sequence ID" value="XM_023926793.1"/>
</dbReference>
<protein>
    <submittedName>
        <fullName evidence="7">Zinc finger protein 185 with LIM domain</fullName>
    </submittedName>
</protein>
<feature type="compositionally biased region" description="Low complexity" evidence="5">
    <location>
        <begin position="615"/>
        <end position="629"/>
    </location>
</feature>
<evidence type="ECO:0000256" key="5">
    <source>
        <dbReference type="SAM" id="MobiDB-lite"/>
    </source>
</evidence>
<feature type="compositionally biased region" description="Polar residues" evidence="5">
    <location>
        <begin position="108"/>
        <end position="122"/>
    </location>
</feature>